<dbReference type="Proteomes" id="UP000184471">
    <property type="component" value="Unassembled WGS sequence"/>
</dbReference>
<evidence type="ECO:0000256" key="1">
    <source>
        <dbReference type="SAM" id="MobiDB-lite"/>
    </source>
</evidence>
<dbReference type="InterPro" id="IPR002656">
    <property type="entry name" value="Acyl_transf_3_dom"/>
</dbReference>
<feature type="transmembrane region" description="Helical" evidence="2">
    <location>
        <begin position="325"/>
        <end position="341"/>
    </location>
</feature>
<gene>
    <name evidence="4" type="ORF">SAMN05444351_0240</name>
</gene>
<keyword evidence="4" id="KW-0012">Acyltransferase</keyword>
<keyword evidence="4" id="KW-0808">Transferase</keyword>
<feature type="compositionally biased region" description="Low complexity" evidence="1">
    <location>
        <begin position="368"/>
        <end position="390"/>
    </location>
</feature>
<feature type="domain" description="Acyltransferase 3" evidence="3">
    <location>
        <begin position="9"/>
        <end position="340"/>
    </location>
</feature>
<dbReference type="EMBL" id="FQVX01000001">
    <property type="protein sequence ID" value="SHF62547.1"/>
    <property type="molecule type" value="Genomic_DNA"/>
</dbReference>
<feature type="transmembrane region" description="Helical" evidence="2">
    <location>
        <begin position="43"/>
        <end position="66"/>
    </location>
</feature>
<dbReference type="GO" id="GO:0016020">
    <property type="term" value="C:membrane"/>
    <property type="evidence" value="ECO:0007669"/>
    <property type="project" value="TreeGrafter"/>
</dbReference>
<protein>
    <submittedName>
        <fullName evidence="4">Peptidoglycan/LPS O-acetylase OafA/YrhL, contains acyltransferase and SGNH-hydrolase domains</fullName>
    </submittedName>
</protein>
<feature type="transmembrane region" description="Helical" evidence="2">
    <location>
        <begin position="87"/>
        <end position="112"/>
    </location>
</feature>
<keyword evidence="2" id="KW-0472">Membrane</keyword>
<name>A0A1M5D6Q1_9ACTN</name>
<organism evidence="4 5">
    <name type="scientific">Geodermatophilus nigrescens</name>
    <dbReference type="NCBI Taxonomy" id="1070870"/>
    <lineage>
        <taxon>Bacteria</taxon>
        <taxon>Bacillati</taxon>
        <taxon>Actinomycetota</taxon>
        <taxon>Actinomycetes</taxon>
        <taxon>Geodermatophilales</taxon>
        <taxon>Geodermatophilaceae</taxon>
        <taxon>Geodermatophilus</taxon>
    </lineage>
</organism>
<feature type="transmembrane region" description="Helical" evidence="2">
    <location>
        <begin position="163"/>
        <end position="184"/>
    </location>
</feature>
<dbReference type="STRING" id="1070870.SAMN05444351_0240"/>
<feature type="transmembrane region" description="Helical" evidence="2">
    <location>
        <begin position="12"/>
        <end position="31"/>
    </location>
</feature>
<evidence type="ECO:0000313" key="4">
    <source>
        <dbReference type="EMBL" id="SHF62547.1"/>
    </source>
</evidence>
<evidence type="ECO:0000313" key="5">
    <source>
        <dbReference type="Proteomes" id="UP000184471"/>
    </source>
</evidence>
<dbReference type="GO" id="GO:0000271">
    <property type="term" value="P:polysaccharide biosynthetic process"/>
    <property type="evidence" value="ECO:0007669"/>
    <property type="project" value="TreeGrafter"/>
</dbReference>
<keyword evidence="2" id="KW-1133">Transmembrane helix</keyword>
<feature type="region of interest" description="Disordered" evidence="1">
    <location>
        <begin position="359"/>
        <end position="404"/>
    </location>
</feature>
<dbReference type="GO" id="GO:0016747">
    <property type="term" value="F:acyltransferase activity, transferring groups other than amino-acyl groups"/>
    <property type="evidence" value="ECO:0007669"/>
    <property type="project" value="InterPro"/>
</dbReference>
<feature type="transmembrane region" description="Helical" evidence="2">
    <location>
        <begin position="196"/>
        <end position="216"/>
    </location>
</feature>
<dbReference type="Pfam" id="PF01757">
    <property type="entry name" value="Acyl_transf_3"/>
    <property type="match status" value="1"/>
</dbReference>
<keyword evidence="5" id="KW-1185">Reference proteome</keyword>
<keyword evidence="4" id="KW-0378">Hydrolase</keyword>
<accession>A0A1M5D6Q1</accession>
<dbReference type="PANTHER" id="PTHR23028">
    <property type="entry name" value="ACETYLTRANSFERASE"/>
    <property type="match status" value="1"/>
</dbReference>
<keyword evidence="2" id="KW-0812">Transmembrane</keyword>
<evidence type="ECO:0000259" key="3">
    <source>
        <dbReference type="Pfam" id="PF01757"/>
    </source>
</evidence>
<feature type="transmembrane region" description="Helical" evidence="2">
    <location>
        <begin position="258"/>
        <end position="275"/>
    </location>
</feature>
<dbReference type="InterPro" id="IPR050879">
    <property type="entry name" value="Acyltransferase_3"/>
</dbReference>
<dbReference type="PANTHER" id="PTHR23028:SF53">
    <property type="entry name" value="ACYL_TRANSF_3 DOMAIN-CONTAINING PROTEIN"/>
    <property type="match status" value="1"/>
</dbReference>
<reference evidence="4 5" key="1">
    <citation type="submission" date="2016-11" db="EMBL/GenBank/DDBJ databases">
        <authorList>
            <person name="Jaros S."/>
            <person name="Januszkiewicz K."/>
            <person name="Wedrychowicz H."/>
        </authorList>
    </citation>
    <scope>NUCLEOTIDE SEQUENCE [LARGE SCALE GENOMIC DNA]</scope>
    <source>
        <strain evidence="4 5">DSM 45408</strain>
    </source>
</reference>
<feature type="transmembrane region" description="Helical" evidence="2">
    <location>
        <begin position="287"/>
        <end position="305"/>
    </location>
</feature>
<dbReference type="AlphaFoldDB" id="A0A1M5D6Q1"/>
<proteinExistence type="predicted"/>
<sequence>MSAGRRLATLDGLRGIAVLLVVGDHTIGAFTDEEAGVPRLLSAVSSGAVGVTLFFVLSGYLITGILTRERARTGRVDFGAFYLRRTLRILPAFYVFLTVVALLGVAGAVDVSGAQLLSAGLFVWDYSPAADGWWLGHTWSLAIEEQFYLLWPLALAFLRPQRAVWIAVAYLVAAPAIRLGNYVLVESARDDVWMMFHARADALLLGCLLALLPTAYPAAWARLRGLAGARATVPLALVAIVGSSLLSKRFGGYWELPFGLTVVTLGGGVLLLVAVTRETPSVFTRVLRWRVLTAVGLISYSLYLWQQLFLAPEDIALPVVGTTPLAVPAAFAAATLSYLLVERPFLRLKDRLSRSSAIPPGATAGTSAPDAVPADAVPADRAPAVPATADGAPPAVDGSTSPVR</sequence>
<dbReference type="GO" id="GO:0016787">
    <property type="term" value="F:hydrolase activity"/>
    <property type="evidence" value="ECO:0007669"/>
    <property type="project" value="UniProtKB-KW"/>
</dbReference>
<dbReference type="RefSeq" id="WP_073418034.1">
    <property type="nucleotide sequence ID" value="NZ_FQVX01000001.1"/>
</dbReference>
<evidence type="ECO:0000256" key="2">
    <source>
        <dbReference type="SAM" id="Phobius"/>
    </source>
</evidence>